<evidence type="ECO:0000313" key="1">
    <source>
        <dbReference type="EMBL" id="QLI72009.1"/>
    </source>
</evidence>
<evidence type="ECO:0000313" key="2">
    <source>
        <dbReference type="Proteomes" id="UP000510686"/>
    </source>
</evidence>
<reference evidence="1 2" key="1">
    <citation type="submission" date="2020-07" db="EMBL/GenBank/DDBJ databases">
        <title>Telomere length de novo assembly of all 7 chromosomes of the fungus, Metarhizium brunneum, using a novel assembly pipeline.</title>
        <authorList>
            <person name="Saud z."/>
            <person name="Kortsinoglou A."/>
            <person name="Kouvelis V.N."/>
            <person name="Butt T.M."/>
        </authorList>
    </citation>
    <scope>NUCLEOTIDE SEQUENCE [LARGE SCALE GENOMIC DNA]</scope>
    <source>
        <strain evidence="1 2">4556</strain>
    </source>
</reference>
<gene>
    <name evidence="1" type="ORF">G6M90_00g083130</name>
</gene>
<dbReference type="EMBL" id="CP058936">
    <property type="protein sequence ID" value="QLI72009.1"/>
    <property type="molecule type" value="Genomic_DNA"/>
</dbReference>
<dbReference type="RefSeq" id="XP_065987371.1">
    <property type="nucleotide sequence ID" value="XM_066131217.1"/>
</dbReference>
<organism evidence="1 2">
    <name type="scientific">Metarhizium brunneum</name>
    <dbReference type="NCBI Taxonomy" id="500148"/>
    <lineage>
        <taxon>Eukaryota</taxon>
        <taxon>Fungi</taxon>
        <taxon>Dikarya</taxon>
        <taxon>Ascomycota</taxon>
        <taxon>Pezizomycotina</taxon>
        <taxon>Sordariomycetes</taxon>
        <taxon>Hypocreomycetidae</taxon>
        <taxon>Hypocreales</taxon>
        <taxon>Clavicipitaceae</taxon>
        <taxon>Metarhizium</taxon>
    </lineage>
</organism>
<proteinExistence type="predicted"/>
<dbReference type="GeneID" id="90968068"/>
<dbReference type="AlphaFoldDB" id="A0A7D5ZBF1"/>
<name>A0A7D5ZBF1_9HYPO</name>
<accession>A0A7D5ZBF1</accession>
<dbReference type="KEGG" id="mbrn:90968068"/>
<protein>
    <submittedName>
        <fullName evidence="1">Uncharacterized protein</fullName>
    </submittedName>
</protein>
<dbReference type="Proteomes" id="UP000510686">
    <property type="component" value="Chromosome 5"/>
</dbReference>
<sequence>MTVVVNRLNAMMVQYKAVGIVPKHLPLFRFDQVGGIGLEGHPTDAEIAAASDEERRRYKEAMKGYYFTEPEAKK</sequence>
<keyword evidence="2" id="KW-1185">Reference proteome</keyword>